<feature type="transmembrane region" description="Helical" evidence="2">
    <location>
        <begin position="684"/>
        <end position="703"/>
    </location>
</feature>
<evidence type="ECO:0000313" key="4">
    <source>
        <dbReference type="EnsemblPlants" id="KRG92508"/>
    </source>
</evidence>
<dbReference type="Gramene" id="KRG92508">
    <property type="protein sequence ID" value="KRG92508"/>
    <property type="gene ID" value="GLYMA_20G215500"/>
</dbReference>
<feature type="region of interest" description="Disordered" evidence="1">
    <location>
        <begin position="336"/>
        <end position="417"/>
    </location>
</feature>
<dbReference type="Proteomes" id="UP000008827">
    <property type="component" value="Chromosome 20"/>
</dbReference>
<gene>
    <name evidence="3" type="ORF">GLYMA_20G215500</name>
</gene>
<reference evidence="4" key="2">
    <citation type="submission" date="2018-02" db="UniProtKB">
        <authorList>
            <consortium name="EnsemblPlants"/>
        </authorList>
    </citation>
    <scope>IDENTIFICATION</scope>
    <source>
        <strain evidence="4">Williams 82</strain>
    </source>
</reference>
<evidence type="ECO:0000313" key="3">
    <source>
        <dbReference type="EMBL" id="KRG92508.1"/>
    </source>
</evidence>
<dbReference type="AlphaFoldDB" id="K7N4W7"/>
<reference evidence="3 4" key="1">
    <citation type="journal article" date="2010" name="Nature">
        <title>Genome sequence of the palaeopolyploid soybean.</title>
        <authorList>
            <person name="Schmutz J."/>
            <person name="Cannon S.B."/>
            <person name="Schlueter J."/>
            <person name="Ma J."/>
            <person name="Mitros T."/>
            <person name="Nelson W."/>
            <person name="Hyten D.L."/>
            <person name="Song Q."/>
            <person name="Thelen J.J."/>
            <person name="Cheng J."/>
            <person name="Xu D."/>
            <person name="Hellsten U."/>
            <person name="May G.D."/>
            <person name="Yu Y."/>
            <person name="Sakurai T."/>
            <person name="Umezawa T."/>
            <person name="Bhattacharyya M.K."/>
            <person name="Sandhu D."/>
            <person name="Valliyodan B."/>
            <person name="Lindquist E."/>
            <person name="Peto M."/>
            <person name="Grant D."/>
            <person name="Shu S."/>
            <person name="Goodstein D."/>
            <person name="Barry K."/>
            <person name="Futrell-Griggs M."/>
            <person name="Abernathy B."/>
            <person name="Du J."/>
            <person name="Tian Z."/>
            <person name="Zhu L."/>
            <person name="Gill N."/>
            <person name="Joshi T."/>
            <person name="Libault M."/>
            <person name="Sethuraman A."/>
            <person name="Zhang X.-C."/>
            <person name="Shinozaki K."/>
            <person name="Nguyen H.T."/>
            <person name="Wing R.A."/>
            <person name="Cregan P."/>
            <person name="Specht J."/>
            <person name="Grimwood J."/>
            <person name="Rokhsar D."/>
            <person name="Stacey G."/>
            <person name="Shoemaker R.C."/>
            <person name="Jackson S.A."/>
        </authorList>
    </citation>
    <scope>NUCLEOTIDE SEQUENCE [LARGE SCALE GENOMIC DNA]</scope>
    <source>
        <strain evidence="4">cv. Williams 82</strain>
        <tissue evidence="3">Callus</tissue>
    </source>
</reference>
<dbReference type="InParanoid" id="K7N4W7"/>
<keyword evidence="2" id="KW-1133">Transmembrane helix</keyword>
<evidence type="ECO:0000313" key="5">
    <source>
        <dbReference type="Proteomes" id="UP000008827"/>
    </source>
</evidence>
<dbReference type="PaxDb" id="3847-GLYMA20G35801.1"/>
<name>K7N4W7_SOYBN</name>
<dbReference type="Pfam" id="PF03140">
    <property type="entry name" value="DUF247"/>
    <property type="match status" value="1"/>
</dbReference>
<reference evidence="3" key="3">
    <citation type="submission" date="2018-07" db="EMBL/GenBank/DDBJ databases">
        <title>WGS assembly of Glycine max.</title>
        <authorList>
            <person name="Schmutz J."/>
            <person name="Cannon S."/>
            <person name="Schlueter J."/>
            <person name="Ma J."/>
            <person name="Mitros T."/>
            <person name="Nelson W."/>
            <person name="Hyten D."/>
            <person name="Song Q."/>
            <person name="Thelen J."/>
            <person name="Cheng J."/>
            <person name="Xu D."/>
            <person name="Hellsten U."/>
            <person name="May G."/>
            <person name="Yu Y."/>
            <person name="Sakurai T."/>
            <person name="Umezawa T."/>
            <person name="Bhattacharyya M."/>
            <person name="Sandhu D."/>
            <person name="Valliyodan B."/>
            <person name="Lindquist E."/>
            <person name="Peto M."/>
            <person name="Grant D."/>
            <person name="Shu S."/>
            <person name="Goodstein D."/>
            <person name="Barry K."/>
            <person name="Futrell-Griggs M."/>
            <person name="Abernathy B."/>
            <person name="Du J."/>
            <person name="Tian Z."/>
            <person name="Zhu L."/>
            <person name="Gill N."/>
            <person name="Joshi T."/>
            <person name="Libault M."/>
            <person name="Sethuraman A."/>
            <person name="Zhang X."/>
            <person name="Shinozaki K."/>
            <person name="Nguyen H."/>
            <person name="Wing R."/>
            <person name="Cregan P."/>
            <person name="Specht J."/>
            <person name="Grimwood J."/>
            <person name="Rokhsar D."/>
            <person name="Stacey G."/>
            <person name="Shoemaker R."/>
            <person name="Jackson S."/>
        </authorList>
    </citation>
    <scope>NUCLEOTIDE SEQUENCE</scope>
    <source>
        <tissue evidence="3">Callus</tissue>
    </source>
</reference>
<accession>K7N4W7</accession>
<dbReference type="InterPro" id="IPR004158">
    <property type="entry name" value="DUF247_pln"/>
</dbReference>
<evidence type="ECO:0000256" key="1">
    <source>
        <dbReference type="SAM" id="MobiDB-lite"/>
    </source>
</evidence>
<dbReference type="eggNOG" id="ENOG502QPIE">
    <property type="taxonomic scope" value="Eukaryota"/>
</dbReference>
<feature type="transmembrane region" description="Helical" evidence="2">
    <location>
        <begin position="304"/>
        <end position="327"/>
    </location>
</feature>
<dbReference type="PANTHER" id="PTHR31549">
    <property type="entry name" value="PROTEIN, PUTATIVE (DUF247)-RELATED-RELATED"/>
    <property type="match status" value="1"/>
</dbReference>
<feature type="compositionally biased region" description="Acidic residues" evidence="1">
    <location>
        <begin position="390"/>
        <end position="416"/>
    </location>
</feature>
<protein>
    <submittedName>
        <fullName evidence="3 4">Uncharacterized protein</fullName>
    </submittedName>
</protein>
<evidence type="ECO:0000256" key="2">
    <source>
        <dbReference type="SAM" id="Phobius"/>
    </source>
</evidence>
<keyword evidence="2" id="KW-0812">Transmembrane</keyword>
<keyword evidence="2" id="KW-0472">Membrane</keyword>
<feature type="compositionally biased region" description="Acidic residues" evidence="1">
    <location>
        <begin position="344"/>
        <end position="382"/>
    </location>
</feature>
<dbReference type="OrthoDB" id="1400546at2759"/>
<proteinExistence type="predicted"/>
<organism evidence="3">
    <name type="scientific">Glycine max</name>
    <name type="common">Soybean</name>
    <name type="synonym">Glycine hispida</name>
    <dbReference type="NCBI Taxonomy" id="3847"/>
    <lineage>
        <taxon>Eukaryota</taxon>
        <taxon>Viridiplantae</taxon>
        <taxon>Streptophyta</taxon>
        <taxon>Embryophyta</taxon>
        <taxon>Tracheophyta</taxon>
        <taxon>Spermatophyta</taxon>
        <taxon>Magnoliopsida</taxon>
        <taxon>eudicotyledons</taxon>
        <taxon>Gunneridae</taxon>
        <taxon>Pentapetalae</taxon>
        <taxon>rosids</taxon>
        <taxon>fabids</taxon>
        <taxon>Fabales</taxon>
        <taxon>Fabaceae</taxon>
        <taxon>Papilionoideae</taxon>
        <taxon>50 kb inversion clade</taxon>
        <taxon>NPAAA clade</taxon>
        <taxon>indigoferoid/millettioid clade</taxon>
        <taxon>Phaseoleae</taxon>
        <taxon>Glycine</taxon>
        <taxon>Glycine subgen. Soja</taxon>
    </lineage>
</organism>
<dbReference type="PANTHER" id="PTHR31549:SF259">
    <property type="match status" value="1"/>
</dbReference>
<feature type="transmembrane region" description="Helical" evidence="2">
    <location>
        <begin position="440"/>
        <end position="458"/>
    </location>
</feature>
<dbReference type="EMBL" id="CM000853">
    <property type="protein sequence ID" value="KRG92508.1"/>
    <property type="molecule type" value="Genomic_DNA"/>
</dbReference>
<sequence length="735" mass="82853">MVRSNANLDEKWAERIWDPRSATEGDSEENPRAVCICVVPESLRCSKREAFIPQFVGLGPYHNLSPDLILTKERKLAAAKRVLKDLLSDSMNLIQQRIISKFGSHTQTFYHPDFKSTNNDHTLSFIDDTLSLLLAVDGLFLLAFIRLLTSSSSTAGGDLDDAEFSNFLTGKIRMLLFNAAGVELTKNVLIREVFMLENQIPSLVLEQITGSAQGLGLGSNVVTFCKNHCPVLNLEELPNVDYVHLLDLMYHLIVPRAQSPPQPQEPEARPEAPLETESNDDEPQPEPGIGQYFPSIFGGGEWELIIVPLMFICVIPYIVVALIHLIIVNPFLPDPKPEPHPAEPDSETEPQSEPELEPETEPQQEPELEPETETQQDPELEPETQPQSEPELEPETEAQQEPEQEPETEPQPEPESEFQLFGSWESFGYVLVAEVFLPGYFIYLVAKLLLWVICSLIYRPIKRVFSYLFGLVKRAFRRRNFNSAFRWSHEALKNMGSRVNYPLVGSLTQAVAGLEELTQEQQSTDWDEGAPLAERIPPAKKLRSAGIYFQPAKSGAISSIDFVEESCIFYLPCIRMGVNSEVIIRNLVAYETLIKSDTPLVFTRYIELMRAIIVTSEDVKILVDSQIITSELTNQAVADFFNGMSNSIRPTKTEVLDKVIHKVKSKFDSTRKRNWAVIKHMSKTFFAVMGGLLLLAFTGLQTYCSFFGCSRTSKLGQLPENGEYYGRNNYFISSM</sequence>
<feature type="region of interest" description="Disordered" evidence="1">
    <location>
        <begin position="257"/>
        <end position="292"/>
    </location>
</feature>
<keyword evidence="5" id="KW-1185">Reference proteome</keyword>
<dbReference type="EnsemblPlants" id="KRG92508">
    <property type="protein sequence ID" value="KRG92508"/>
    <property type="gene ID" value="GLYMA_20G215500"/>
</dbReference>
<dbReference type="HOGENOM" id="CLU_377395_0_0_1"/>